<reference evidence="1 2" key="1">
    <citation type="submission" date="2015-09" db="EMBL/GenBank/DDBJ databases">
        <authorList>
            <consortium name="Swine Surveillance"/>
        </authorList>
    </citation>
    <scope>NUCLEOTIDE SEQUENCE [LARGE SCALE GENOMIC DNA]</scope>
    <source>
        <strain evidence="1 2">CECT 5294</strain>
    </source>
</reference>
<gene>
    <name evidence="1" type="ORF">THS5294_02527</name>
</gene>
<dbReference type="AlphaFoldDB" id="A0A0P1F0Y9"/>
<dbReference type="EMBL" id="CYRX01000031">
    <property type="protein sequence ID" value="CUH61224.1"/>
    <property type="molecule type" value="Genomic_DNA"/>
</dbReference>
<evidence type="ECO:0000313" key="1">
    <source>
        <dbReference type="EMBL" id="CUH61224.1"/>
    </source>
</evidence>
<sequence length="253" mass="28025">MARRRAVDKTQTVDVTGRLPFLYNSLVPITSERHKDLRIKTDREFGIAANANAIPITCDEFAQVVRHYPIVFTTGAKPMPMALVGLRKGVNDQIDAQGKWATAAYIPAYLRRYPFLLVKEAEDAPRQILCADMSSTLFTDTAEGSTALLNDDGSQSEHLTGILDFATRYETSAQRTRQVMAEVAKLDLLQTTTVNLTKQDKTARIEGFQVISEEKVRDLDDVTLAGLARRGLMTLFAAHHMSMANFSNMAAVA</sequence>
<evidence type="ECO:0000313" key="2">
    <source>
        <dbReference type="Proteomes" id="UP000051298"/>
    </source>
</evidence>
<protein>
    <submittedName>
        <fullName evidence="1">SapC</fullName>
    </submittedName>
</protein>
<name>A0A0P1F0Y9_9RHOB</name>
<dbReference type="Pfam" id="PF07277">
    <property type="entry name" value="SapC"/>
    <property type="match status" value="1"/>
</dbReference>
<organism evidence="1 2">
    <name type="scientific">Thalassobacter stenotrophicus</name>
    <dbReference type="NCBI Taxonomy" id="266809"/>
    <lineage>
        <taxon>Bacteria</taxon>
        <taxon>Pseudomonadati</taxon>
        <taxon>Pseudomonadota</taxon>
        <taxon>Alphaproteobacteria</taxon>
        <taxon>Rhodobacterales</taxon>
        <taxon>Roseobacteraceae</taxon>
        <taxon>Thalassobacter</taxon>
    </lineage>
</organism>
<dbReference type="Proteomes" id="UP000051298">
    <property type="component" value="Unassembled WGS sequence"/>
</dbReference>
<dbReference type="InterPro" id="IPR010836">
    <property type="entry name" value="SapC"/>
</dbReference>
<dbReference type="RefSeq" id="WP_072936631.1">
    <property type="nucleotide sequence ID" value="NZ_CYRX01000031.1"/>
</dbReference>
<proteinExistence type="predicted"/>
<accession>A0A0P1F0Y9</accession>